<comment type="function">
    <text evidence="2">As a component of the GATOR1 complex functions as an inhibitor of the amino acid-sensing branch of the TORC1 pathway.</text>
</comment>
<evidence type="ECO:0000256" key="3">
    <source>
        <dbReference type="SAM" id="MobiDB-lite"/>
    </source>
</evidence>
<dbReference type="GO" id="GO:0038202">
    <property type="term" value="P:TORC1 signaling"/>
    <property type="evidence" value="ECO:0007669"/>
    <property type="project" value="TreeGrafter"/>
</dbReference>
<dbReference type="Proteomes" id="UP001497497">
    <property type="component" value="Unassembled WGS sequence"/>
</dbReference>
<evidence type="ECO:0000313" key="6">
    <source>
        <dbReference type="Proteomes" id="UP001497497"/>
    </source>
</evidence>
<feature type="region of interest" description="Disordered" evidence="3">
    <location>
        <begin position="486"/>
        <end position="523"/>
    </location>
</feature>
<dbReference type="InterPro" id="IPR056603">
    <property type="entry name" value="HTH_NPRL3"/>
</dbReference>
<feature type="compositionally biased region" description="Polar residues" evidence="3">
    <location>
        <begin position="486"/>
        <end position="514"/>
    </location>
</feature>
<dbReference type="GO" id="GO:0034198">
    <property type="term" value="P:cellular response to amino acid starvation"/>
    <property type="evidence" value="ECO:0007669"/>
    <property type="project" value="UniProtKB-UniRule"/>
</dbReference>
<comment type="similarity">
    <text evidence="1 2">Belongs to the NPR3 family.</text>
</comment>
<organism evidence="5 6">
    <name type="scientific">Lymnaea stagnalis</name>
    <name type="common">Great pond snail</name>
    <name type="synonym">Helix stagnalis</name>
    <dbReference type="NCBI Taxonomy" id="6523"/>
    <lineage>
        <taxon>Eukaryota</taxon>
        <taxon>Metazoa</taxon>
        <taxon>Spiralia</taxon>
        <taxon>Lophotrochozoa</taxon>
        <taxon>Mollusca</taxon>
        <taxon>Gastropoda</taxon>
        <taxon>Heterobranchia</taxon>
        <taxon>Euthyneura</taxon>
        <taxon>Panpulmonata</taxon>
        <taxon>Hygrophila</taxon>
        <taxon>Lymnaeoidea</taxon>
        <taxon>Lymnaeidae</taxon>
        <taxon>Lymnaea</taxon>
    </lineage>
</organism>
<evidence type="ECO:0000256" key="1">
    <source>
        <dbReference type="ARBA" id="ARBA00010546"/>
    </source>
</evidence>
<dbReference type="PANTHER" id="PTHR13153:SF5">
    <property type="entry name" value="GATOR COMPLEX PROTEIN NPRL3"/>
    <property type="match status" value="1"/>
</dbReference>
<keyword evidence="2" id="KW-0732">Signal</keyword>
<accession>A0AAV2HTB5</accession>
<reference evidence="5 6" key="1">
    <citation type="submission" date="2024-04" db="EMBL/GenBank/DDBJ databases">
        <authorList>
            <consortium name="Genoscope - CEA"/>
            <person name="William W."/>
        </authorList>
    </citation>
    <scope>NUCLEOTIDE SEQUENCE [LARGE SCALE GENOMIC DNA]</scope>
</reference>
<dbReference type="PANTHER" id="PTHR13153">
    <property type="entry name" value="CGTHBA PROTEIN -14 GENE PROTEIN"/>
    <property type="match status" value="1"/>
</dbReference>
<sequence>MTSDLNPVAVILVTSGTRGNRLLFRHPYAQEPRVKQKSTKVIQNPYAVKIVDNLQDFKKGKSYPALIRDGVLAGFSNQTLANFLIVKPELCGKKFSVEIDDVRFIGYPISLVQPSRDTNLQNSQNMSSRQHNILSVNVVFVLRANVPDSVISCYQELAQQLGVAIRHEEKRCQYLTKEAKIMMSAFEEASVTGHEDIVSPMKQIIHCSSLAKELKSTFDNLESCGQVLFYLNQWVEINFCLPHKIHAIHMPGRTIQLESIYRCLSYVRPYHGILLTKSEKELLNILPLDSCPSLGRVIKLTTPVKNLKTLALESDLSITQIYQLVCHMVYWGFAMLIYPLCQSNLYMLSSSANTAVHSPLSQEFSMRFPGLHLAQEMARFSFPSSMYDCLDMMKYCSSRLIDRSTQVVVWMLQHQLLNQRHTYVNLVPPKKKELSSNFNASHSTMSSTHSSSSSVQVVEESYLSVLLEDPGTSTLDHATSMSDIASVNSEESGGQSTTQYTSQLSKSPEANSDGSIVPEDMKPQWRIPDTLLNELKPQMKAAILRCSASKNPDDLNLFAKLFPYFNGKHHLEEMMFYENLNRSQLVALLDKFKEVLILCSHEDPATSLL</sequence>
<evidence type="ECO:0000256" key="2">
    <source>
        <dbReference type="RuleBase" id="RU368069"/>
    </source>
</evidence>
<dbReference type="Pfam" id="PF03666">
    <property type="entry name" value="NPR3"/>
    <property type="match status" value="1"/>
</dbReference>
<evidence type="ECO:0000259" key="4">
    <source>
        <dbReference type="Pfam" id="PF24064"/>
    </source>
</evidence>
<dbReference type="GO" id="GO:1904262">
    <property type="term" value="P:negative regulation of TORC1 signaling"/>
    <property type="evidence" value="ECO:0007669"/>
    <property type="project" value="TreeGrafter"/>
</dbReference>
<comment type="subcellular location">
    <subcellularLocation>
        <location evidence="2">Lysosome</location>
    </subcellularLocation>
</comment>
<keyword evidence="2" id="KW-0458">Lysosome</keyword>
<dbReference type="InterPro" id="IPR005365">
    <property type="entry name" value="Npr3"/>
</dbReference>
<evidence type="ECO:0000313" key="5">
    <source>
        <dbReference type="EMBL" id="CAL1536161.1"/>
    </source>
</evidence>
<dbReference type="AlphaFoldDB" id="A0AAV2HTB5"/>
<dbReference type="GO" id="GO:0005764">
    <property type="term" value="C:lysosome"/>
    <property type="evidence" value="ECO:0007669"/>
    <property type="project" value="UniProtKB-SubCell"/>
</dbReference>
<feature type="domain" description="GATOR1 complex protein NPRL3 C-terminal HTH" evidence="4">
    <location>
        <begin position="541"/>
        <end position="597"/>
    </location>
</feature>
<name>A0AAV2HTB5_LYMST</name>
<protein>
    <recommendedName>
        <fullName evidence="2">GATOR complex protein NPRL3</fullName>
    </recommendedName>
    <alternativeName>
        <fullName evidence="2">Nitrogen permease regulator 3-like protein</fullName>
    </alternativeName>
</protein>
<proteinExistence type="inferred from homology"/>
<dbReference type="GO" id="GO:0010508">
    <property type="term" value="P:positive regulation of autophagy"/>
    <property type="evidence" value="ECO:0007669"/>
    <property type="project" value="TreeGrafter"/>
</dbReference>
<dbReference type="Pfam" id="PF24064">
    <property type="entry name" value="HTH_NPRL3"/>
    <property type="match status" value="1"/>
</dbReference>
<gene>
    <name evidence="5" type="ORF">GSLYS_00010074001</name>
</gene>
<keyword evidence="6" id="KW-1185">Reference proteome</keyword>
<comment type="caution">
    <text evidence="5">The sequence shown here is derived from an EMBL/GenBank/DDBJ whole genome shotgun (WGS) entry which is preliminary data.</text>
</comment>
<dbReference type="EMBL" id="CAXITT010000222">
    <property type="protein sequence ID" value="CAL1536161.1"/>
    <property type="molecule type" value="Genomic_DNA"/>
</dbReference>
<dbReference type="GO" id="GO:1990130">
    <property type="term" value="C:GATOR1 complex"/>
    <property type="evidence" value="ECO:0007669"/>
    <property type="project" value="UniProtKB-UniRule"/>
</dbReference>